<feature type="transmembrane region" description="Helical" evidence="7">
    <location>
        <begin position="70"/>
        <end position="93"/>
    </location>
</feature>
<comment type="similarity">
    <text evidence="7">Belongs to the binding-protein-dependent transport system permease family.</text>
</comment>
<dbReference type="GO" id="GO:0055085">
    <property type="term" value="P:transmembrane transport"/>
    <property type="evidence" value="ECO:0007669"/>
    <property type="project" value="InterPro"/>
</dbReference>
<name>A0A318SQ48_9BURK</name>
<keyword evidence="5 7" id="KW-1133">Transmembrane helix</keyword>
<dbReference type="OrthoDB" id="8578268at2"/>
<dbReference type="InterPro" id="IPR051393">
    <property type="entry name" value="ABC_transporter_permease"/>
</dbReference>
<proteinExistence type="inferred from homology"/>
<evidence type="ECO:0000313" key="9">
    <source>
        <dbReference type="EMBL" id="PYE79132.1"/>
    </source>
</evidence>
<comment type="subcellular location">
    <subcellularLocation>
        <location evidence="1 7">Cell membrane</location>
        <topology evidence="1 7">Multi-pass membrane protein</topology>
    </subcellularLocation>
</comment>
<evidence type="ECO:0000256" key="2">
    <source>
        <dbReference type="ARBA" id="ARBA00022448"/>
    </source>
</evidence>
<dbReference type="InterPro" id="IPR000515">
    <property type="entry name" value="MetI-like"/>
</dbReference>
<dbReference type="PROSITE" id="PS51257">
    <property type="entry name" value="PROKAR_LIPOPROTEIN"/>
    <property type="match status" value="1"/>
</dbReference>
<dbReference type="PROSITE" id="PS50928">
    <property type="entry name" value="ABC_TM1"/>
    <property type="match status" value="1"/>
</dbReference>
<feature type="transmembrane region" description="Helical" evidence="7">
    <location>
        <begin position="205"/>
        <end position="225"/>
    </location>
</feature>
<comment type="caution">
    <text evidence="9">The sequence shown here is derived from an EMBL/GenBank/DDBJ whole genome shotgun (WGS) entry which is preliminary data.</text>
</comment>
<dbReference type="Pfam" id="PF00528">
    <property type="entry name" value="BPD_transp_1"/>
    <property type="match status" value="1"/>
</dbReference>
<feature type="transmembrane region" description="Helical" evidence="7">
    <location>
        <begin position="132"/>
        <end position="152"/>
    </location>
</feature>
<dbReference type="CDD" id="cd06261">
    <property type="entry name" value="TM_PBP2"/>
    <property type="match status" value="1"/>
</dbReference>
<feature type="transmembrane region" description="Helical" evidence="7">
    <location>
        <begin position="159"/>
        <end position="185"/>
    </location>
</feature>
<evidence type="ECO:0000256" key="6">
    <source>
        <dbReference type="ARBA" id="ARBA00023136"/>
    </source>
</evidence>
<keyword evidence="2 7" id="KW-0813">Transport</keyword>
<accession>A0A318SQ48</accession>
<keyword evidence="4 7" id="KW-0812">Transmembrane</keyword>
<gene>
    <name evidence="9" type="ORF">DFQ15_103120</name>
</gene>
<evidence type="ECO:0000256" key="3">
    <source>
        <dbReference type="ARBA" id="ARBA00022475"/>
    </source>
</evidence>
<dbReference type="InterPro" id="IPR035906">
    <property type="entry name" value="MetI-like_sf"/>
</dbReference>
<keyword evidence="3" id="KW-1003">Cell membrane</keyword>
<dbReference type="Proteomes" id="UP000247540">
    <property type="component" value="Unassembled WGS sequence"/>
</dbReference>
<evidence type="ECO:0000259" key="8">
    <source>
        <dbReference type="PROSITE" id="PS50928"/>
    </source>
</evidence>
<sequence>MKTPAWVPLVYVGPAAVVMAAACLYPVLSALQLGFYDWSIGTPWSDARWVGLETFLRTLQDPAVWRSLRITLLFAFVCVTAEMVLGIALALALEDRPGRPLRGVALFRMLFILPMMIAPIAVGLTWRYLFDAQFGLVNALLGVFGAQPVAWLANEHMAFAAIVIADIWQWTPFVFIMMIAALANVDTAVLEAARMDGANWWQTTFRVKLPMVMNVIVVTLLMRLIDAFRVLEVVYILTFGGPGDSTEILSLHIYKTAFVGQQLGAAAAVSVLLLAVVAGLSWFALRLSDPLHEERP</sequence>
<reference evidence="9 10" key="1">
    <citation type="submission" date="2018-06" db="EMBL/GenBank/DDBJ databases">
        <title>Genomic Encyclopedia of Type Strains, Phase III (KMG-III): the genomes of soil and plant-associated and newly described type strains.</title>
        <authorList>
            <person name="Whitman W."/>
        </authorList>
    </citation>
    <scope>NUCLEOTIDE SEQUENCE [LARGE SCALE GENOMIC DNA]</scope>
    <source>
        <strain evidence="9 10">CECT 7646</strain>
    </source>
</reference>
<evidence type="ECO:0000256" key="4">
    <source>
        <dbReference type="ARBA" id="ARBA00022692"/>
    </source>
</evidence>
<feature type="transmembrane region" description="Helical" evidence="7">
    <location>
        <begin position="7"/>
        <end position="28"/>
    </location>
</feature>
<feature type="transmembrane region" description="Helical" evidence="7">
    <location>
        <begin position="105"/>
        <end position="126"/>
    </location>
</feature>
<dbReference type="EMBL" id="QJTC01000003">
    <property type="protein sequence ID" value="PYE79132.1"/>
    <property type="molecule type" value="Genomic_DNA"/>
</dbReference>
<dbReference type="GO" id="GO:0005886">
    <property type="term" value="C:plasma membrane"/>
    <property type="evidence" value="ECO:0007669"/>
    <property type="project" value="UniProtKB-SubCell"/>
</dbReference>
<dbReference type="Gene3D" id="1.10.3720.10">
    <property type="entry name" value="MetI-like"/>
    <property type="match status" value="1"/>
</dbReference>
<evidence type="ECO:0000256" key="7">
    <source>
        <dbReference type="RuleBase" id="RU363032"/>
    </source>
</evidence>
<protein>
    <submittedName>
        <fullName evidence="9">Carbohydrate ABC transporter membrane protein 1 (CUT1 family)</fullName>
    </submittedName>
</protein>
<dbReference type="SUPFAM" id="SSF161098">
    <property type="entry name" value="MetI-like"/>
    <property type="match status" value="1"/>
</dbReference>
<feature type="transmembrane region" description="Helical" evidence="7">
    <location>
        <begin position="263"/>
        <end position="285"/>
    </location>
</feature>
<evidence type="ECO:0000256" key="1">
    <source>
        <dbReference type="ARBA" id="ARBA00004651"/>
    </source>
</evidence>
<keyword evidence="6 7" id="KW-0472">Membrane</keyword>
<dbReference type="AlphaFoldDB" id="A0A318SQ48"/>
<evidence type="ECO:0000313" key="10">
    <source>
        <dbReference type="Proteomes" id="UP000247540"/>
    </source>
</evidence>
<feature type="domain" description="ABC transmembrane type-1" evidence="8">
    <location>
        <begin position="68"/>
        <end position="284"/>
    </location>
</feature>
<dbReference type="RefSeq" id="WP_110464643.1">
    <property type="nucleotide sequence ID" value="NZ_JAMOFZ010000003.1"/>
</dbReference>
<keyword evidence="10" id="KW-1185">Reference proteome</keyword>
<dbReference type="PANTHER" id="PTHR30193">
    <property type="entry name" value="ABC TRANSPORTER PERMEASE PROTEIN"/>
    <property type="match status" value="1"/>
</dbReference>
<organism evidence="9 10">
    <name type="scientific">Xylophilus ampelinus</name>
    <dbReference type="NCBI Taxonomy" id="54067"/>
    <lineage>
        <taxon>Bacteria</taxon>
        <taxon>Pseudomonadati</taxon>
        <taxon>Pseudomonadota</taxon>
        <taxon>Betaproteobacteria</taxon>
        <taxon>Burkholderiales</taxon>
        <taxon>Xylophilus</taxon>
    </lineage>
</organism>
<dbReference type="PANTHER" id="PTHR30193:SF37">
    <property type="entry name" value="INNER MEMBRANE ABC TRANSPORTER PERMEASE PROTEIN YCJO"/>
    <property type="match status" value="1"/>
</dbReference>
<evidence type="ECO:0000256" key="5">
    <source>
        <dbReference type="ARBA" id="ARBA00022989"/>
    </source>
</evidence>